<organism evidence="9 10">
    <name type="scientific">Streptomyces pulveraceus</name>
    <dbReference type="NCBI Taxonomy" id="68258"/>
    <lineage>
        <taxon>Bacteria</taxon>
        <taxon>Bacillati</taxon>
        <taxon>Actinomycetota</taxon>
        <taxon>Actinomycetes</taxon>
        <taxon>Kitasatosporales</taxon>
        <taxon>Streptomycetaceae</taxon>
        <taxon>Streptomyces</taxon>
    </lineage>
</organism>
<gene>
    <name evidence="9" type="ORF">ACFP1B_34115</name>
</gene>
<accession>A0ABW1GWA3</accession>
<dbReference type="PIRSF" id="PIRSF006060">
    <property type="entry name" value="AA_transporter"/>
    <property type="match status" value="1"/>
</dbReference>
<dbReference type="Gene3D" id="1.20.1740.10">
    <property type="entry name" value="Amino acid/polyamine transporter I"/>
    <property type="match status" value="1"/>
</dbReference>
<feature type="transmembrane region" description="Helical" evidence="8">
    <location>
        <begin position="376"/>
        <end position="396"/>
    </location>
</feature>
<proteinExistence type="predicted"/>
<feature type="transmembrane region" description="Helical" evidence="8">
    <location>
        <begin position="113"/>
        <end position="131"/>
    </location>
</feature>
<evidence type="ECO:0000256" key="2">
    <source>
        <dbReference type="ARBA" id="ARBA00022448"/>
    </source>
</evidence>
<evidence type="ECO:0000256" key="7">
    <source>
        <dbReference type="SAM" id="MobiDB-lite"/>
    </source>
</evidence>
<dbReference type="PANTHER" id="PTHR42770:SF15">
    <property type="entry name" value="GLUTAMATE_GAMMA-AMINOBUTYRATE ANTIPORTER-RELATED"/>
    <property type="match status" value="1"/>
</dbReference>
<comment type="caution">
    <text evidence="9">The sequence shown here is derived from an EMBL/GenBank/DDBJ whole genome shotgun (WGS) entry which is preliminary data.</text>
</comment>
<evidence type="ECO:0000256" key="1">
    <source>
        <dbReference type="ARBA" id="ARBA00004651"/>
    </source>
</evidence>
<dbReference type="InterPro" id="IPR002293">
    <property type="entry name" value="AA/rel_permease1"/>
</dbReference>
<reference evidence="10" key="1">
    <citation type="journal article" date="2019" name="Int. J. Syst. Evol. Microbiol.">
        <title>The Global Catalogue of Microorganisms (GCM) 10K type strain sequencing project: providing services to taxonomists for standard genome sequencing and annotation.</title>
        <authorList>
            <consortium name="The Broad Institute Genomics Platform"/>
            <consortium name="The Broad Institute Genome Sequencing Center for Infectious Disease"/>
            <person name="Wu L."/>
            <person name="Ma J."/>
        </authorList>
    </citation>
    <scope>NUCLEOTIDE SEQUENCE [LARGE SCALE GENOMIC DNA]</scope>
    <source>
        <strain evidence="10">JCM 4147</strain>
    </source>
</reference>
<dbReference type="Proteomes" id="UP001596200">
    <property type="component" value="Unassembled WGS sequence"/>
</dbReference>
<protein>
    <submittedName>
        <fullName evidence="9">APC family permease</fullName>
    </submittedName>
</protein>
<name>A0ABW1GWA3_9ACTN</name>
<feature type="transmembrane region" description="Helical" evidence="8">
    <location>
        <begin position="25"/>
        <end position="45"/>
    </location>
</feature>
<feature type="transmembrane region" description="Helical" evidence="8">
    <location>
        <begin position="52"/>
        <end position="76"/>
    </location>
</feature>
<comment type="subcellular location">
    <subcellularLocation>
        <location evidence="1">Cell membrane</location>
        <topology evidence="1">Multi-pass membrane protein</topology>
    </subcellularLocation>
</comment>
<sequence>MSTMDVPSEAESELPAPRPQAGKTAAPGMTWVTLALMTTASVASLRSAPTMAVYGLACVFLYVLPALVFLMPTALVSAELASGWNGGVYRWVSEGLSKPLGFLAVWCQFAMTIFYYPSLLAYVAGTIAYVIDPRLAGSGLYTAIVITVLYWTGVWVSARGTKAVAGLSSWGLIIGTLVPGTVLVVLGLVFLGQGNGSAAPMTSGHLLPQWTGLASLVLIVNNFLSYSGMEMNAVHVSSLKNPAREYPRSMFLAMGLVLLIFILPALAISWVVPSDQLSLTAGVMQAFDAFFSHFHVGWLTPVVAVALVAAALGGMLTWLAGPSKGLLLISREEGYLPPFLQKLNKNGIQQNILVTQGVVTTAIALMYALIPNVSSAYWIFSVITTQVYLIVYLLMFAAAIRLRRTRPDHPRGYRAPALVPLCVLGLLASLAALAIGFVPSSQFGGGSVWSYIALVGGGLVVLGLLVPYLFLRLRKPGWRTPAAGTPAGPEGAAADGGA</sequence>
<keyword evidence="5 8" id="KW-1133">Transmembrane helix</keyword>
<feature type="transmembrane region" description="Helical" evidence="8">
    <location>
        <begin position="449"/>
        <end position="471"/>
    </location>
</feature>
<evidence type="ECO:0000256" key="3">
    <source>
        <dbReference type="ARBA" id="ARBA00022475"/>
    </source>
</evidence>
<evidence type="ECO:0000313" key="10">
    <source>
        <dbReference type="Proteomes" id="UP001596200"/>
    </source>
</evidence>
<evidence type="ECO:0000313" key="9">
    <source>
        <dbReference type="EMBL" id="MFC5918428.1"/>
    </source>
</evidence>
<keyword evidence="6 8" id="KW-0472">Membrane</keyword>
<feature type="transmembrane region" description="Helical" evidence="8">
    <location>
        <begin position="298"/>
        <end position="321"/>
    </location>
</feature>
<evidence type="ECO:0000256" key="4">
    <source>
        <dbReference type="ARBA" id="ARBA00022692"/>
    </source>
</evidence>
<feature type="transmembrane region" description="Helical" evidence="8">
    <location>
        <begin position="352"/>
        <end position="370"/>
    </location>
</feature>
<keyword evidence="4 8" id="KW-0812">Transmembrane</keyword>
<feature type="transmembrane region" description="Helical" evidence="8">
    <location>
        <begin position="137"/>
        <end position="158"/>
    </location>
</feature>
<feature type="transmembrane region" description="Helical" evidence="8">
    <location>
        <begin position="170"/>
        <end position="190"/>
    </location>
</feature>
<feature type="transmembrane region" description="Helical" evidence="8">
    <location>
        <begin position="417"/>
        <end position="437"/>
    </location>
</feature>
<evidence type="ECO:0000256" key="6">
    <source>
        <dbReference type="ARBA" id="ARBA00023136"/>
    </source>
</evidence>
<evidence type="ECO:0000256" key="5">
    <source>
        <dbReference type="ARBA" id="ARBA00022989"/>
    </source>
</evidence>
<dbReference type="RefSeq" id="WP_344515106.1">
    <property type="nucleotide sequence ID" value="NZ_BAAATU010000032.1"/>
</dbReference>
<keyword evidence="2" id="KW-0813">Transport</keyword>
<keyword evidence="3" id="KW-1003">Cell membrane</keyword>
<feature type="region of interest" description="Disordered" evidence="7">
    <location>
        <begin position="1"/>
        <end position="24"/>
    </location>
</feature>
<dbReference type="PANTHER" id="PTHR42770">
    <property type="entry name" value="AMINO ACID TRANSPORTER-RELATED"/>
    <property type="match status" value="1"/>
</dbReference>
<keyword evidence="10" id="KW-1185">Reference proteome</keyword>
<dbReference type="EMBL" id="JBHSPU010000039">
    <property type="protein sequence ID" value="MFC5918428.1"/>
    <property type="molecule type" value="Genomic_DNA"/>
</dbReference>
<evidence type="ECO:0000256" key="8">
    <source>
        <dbReference type="SAM" id="Phobius"/>
    </source>
</evidence>
<feature type="transmembrane region" description="Helical" evidence="8">
    <location>
        <begin position="250"/>
        <end position="272"/>
    </location>
</feature>
<dbReference type="InterPro" id="IPR050367">
    <property type="entry name" value="APC_superfamily"/>
</dbReference>
<dbReference type="Pfam" id="PF13520">
    <property type="entry name" value="AA_permease_2"/>
    <property type="match status" value="1"/>
</dbReference>